<protein>
    <submittedName>
        <fullName evidence="2">Putative mitogen-activated protein</fullName>
    </submittedName>
</protein>
<evidence type="ECO:0000313" key="2">
    <source>
        <dbReference type="EMBL" id="JAI16899.1"/>
    </source>
</evidence>
<dbReference type="PANTHER" id="PTHR13832">
    <property type="entry name" value="PROTEIN PHOSPHATASE 2C"/>
    <property type="match status" value="1"/>
</dbReference>
<name>A0A0K8TR94_TABBR</name>
<dbReference type="SUPFAM" id="SSF81606">
    <property type="entry name" value="PP2C-like"/>
    <property type="match status" value="1"/>
</dbReference>
<feature type="non-terminal residue" evidence="2">
    <location>
        <position position="1"/>
    </location>
</feature>
<reference evidence="2" key="1">
    <citation type="journal article" date="2015" name="Insect Biochem. Mol. Biol.">
        <title>An insight into the sialome of the horse fly, Tabanus bromius.</title>
        <authorList>
            <person name="Ribeiro J.M."/>
            <person name="Kazimirova M."/>
            <person name="Takac P."/>
            <person name="Andersen J.F."/>
            <person name="Francischetti I.M."/>
        </authorList>
    </citation>
    <scope>NUCLEOTIDE SEQUENCE</scope>
</reference>
<dbReference type="InterPro" id="IPR015655">
    <property type="entry name" value="PP2C"/>
</dbReference>
<dbReference type="PROSITE" id="PS51746">
    <property type="entry name" value="PPM_2"/>
    <property type="match status" value="1"/>
</dbReference>
<accession>A0A0K8TR94</accession>
<dbReference type="EMBL" id="GDAI01000704">
    <property type="protein sequence ID" value="JAI16899.1"/>
    <property type="molecule type" value="mRNA"/>
</dbReference>
<dbReference type="PANTHER" id="PTHR13832:SF533">
    <property type="entry name" value="TGF-BETA-ACTIVATED KINASE 1 AND MAP3K7-BINDING PROTEIN 1"/>
    <property type="match status" value="1"/>
</dbReference>
<dbReference type="Gene3D" id="3.60.40.10">
    <property type="entry name" value="PPM-type phosphatase domain"/>
    <property type="match status" value="1"/>
</dbReference>
<evidence type="ECO:0000259" key="1">
    <source>
        <dbReference type="PROSITE" id="PS51746"/>
    </source>
</evidence>
<dbReference type="GO" id="GO:0004722">
    <property type="term" value="F:protein serine/threonine phosphatase activity"/>
    <property type="evidence" value="ECO:0007669"/>
    <property type="project" value="InterPro"/>
</dbReference>
<sequence>WLEGIPCCALTGAGYKMKEHYSSSLQWSDVTQGGDRTFYCRANNNTYLYAIFSGHNGNKIADFALERMAAEILLGQLDAKASEEKVKDVLRQAFYSVEKCYLESIESVLAEKMALQLEMDPNMSDSDKVQFFPHTLERIKNIDAYLTEGGSVVLALIHNSKLYISNLGNCRALLCRKDENNVLKVMQLTADHNLSNEDEILRLRQIGLSVENLKKANLHSTRCIGCYSAKEGYRQFPYLTEASSEPVISQPEIYGGQMVDESFRFLILMSAGLCKCLQEIYRSETSQDNKEITQVTVEQLRSQPTLNGVAQMVVERIVHAHREKYKKTNADGFDIQVSGHEDLTILIRNFHFTMPHAISVQKKNHVTFNPYVEQLSLPDNGKELNGAFSSISTGGDVSNISPSAKETRNAKIQAYVKFDSYYENVKRAVAKGTLPPEIDFD</sequence>
<dbReference type="InterPro" id="IPR036457">
    <property type="entry name" value="PPM-type-like_dom_sf"/>
</dbReference>
<feature type="domain" description="PPM-type phosphatase" evidence="1">
    <location>
        <begin position="19"/>
        <end position="350"/>
    </location>
</feature>
<dbReference type="CDD" id="cd00143">
    <property type="entry name" value="PP2Cc"/>
    <property type="match status" value="1"/>
</dbReference>
<dbReference type="AlphaFoldDB" id="A0A0K8TR94"/>
<organism evidence="2">
    <name type="scientific">Tabanus bromius</name>
    <name type="common">Band-eyed brown horse fly</name>
    <dbReference type="NCBI Taxonomy" id="304241"/>
    <lineage>
        <taxon>Eukaryota</taxon>
        <taxon>Metazoa</taxon>
        <taxon>Ecdysozoa</taxon>
        <taxon>Arthropoda</taxon>
        <taxon>Hexapoda</taxon>
        <taxon>Insecta</taxon>
        <taxon>Pterygota</taxon>
        <taxon>Neoptera</taxon>
        <taxon>Endopterygota</taxon>
        <taxon>Diptera</taxon>
        <taxon>Brachycera</taxon>
        <taxon>Tabanomorpha</taxon>
        <taxon>Tabanoidea</taxon>
        <taxon>Tabanidae</taxon>
        <taxon>Tabanus</taxon>
    </lineage>
</organism>
<dbReference type="InterPro" id="IPR001932">
    <property type="entry name" value="PPM-type_phosphatase-like_dom"/>
</dbReference>
<proteinExistence type="evidence at transcript level"/>
<dbReference type="SMART" id="SM00332">
    <property type="entry name" value="PP2Cc"/>
    <property type="match status" value="1"/>
</dbReference>
<dbReference type="Pfam" id="PF00481">
    <property type="entry name" value="PP2C"/>
    <property type="match status" value="1"/>
</dbReference>